<sequence length="87" mass="9941">MFSGVFELCLPWSWLCCSIILIDGLLGWLQEERQFARIRNMYLKTILRQDITYLVIDCSSKRCGILVGWGVASASIVCIWCSFNGTQ</sequence>
<dbReference type="Proteomes" id="UP000554482">
    <property type="component" value="Unassembled WGS sequence"/>
</dbReference>
<keyword evidence="3" id="KW-1185">Reference proteome</keyword>
<protein>
    <submittedName>
        <fullName evidence="2">Uncharacterized protein</fullName>
    </submittedName>
</protein>
<proteinExistence type="predicted"/>
<keyword evidence="1" id="KW-1133">Transmembrane helix</keyword>
<accession>A0A7J6VJ23</accession>
<dbReference type="EMBL" id="JABWDY010031135">
    <property type="protein sequence ID" value="KAF5185116.1"/>
    <property type="molecule type" value="Genomic_DNA"/>
</dbReference>
<keyword evidence="1" id="KW-0472">Membrane</keyword>
<name>A0A7J6VJ23_THATH</name>
<evidence type="ECO:0000256" key="1">
    <source>
        <dbReference type="SAM" id="Phobius"/>
    </source>
</evidence>
<evidence type="ECO:0000313" key="2">
    <source>
        <dbReference type="EMBL" id="KAF5185116.1"/>
    </source>
</evidence>
<reference evidence="2 3" key="1">
    <citation type="submission" date="2020-06" db="EMBL/GenBank/DDBJ databases">
        <title>Transcriptomic and genomic resources for Thalictrum thalictroides and T. hernandezii: Facilitating candidate gene discovery in an emerging model plant lineage.</title>
        <authorList>
            <person name="Arias T."/>
            <person name="Riano-Pachon D.M."/>
            <person name="Di Stilio V.S."/>
        </authorList>
    </citation>
    <scope>NUCLEOTIDE SEQUENCE [LARGE SCALE GENOMIC DNA]</scope>
    <source>
        <strain evidence="3">cv. WT478/WT964</strain>
        <tissue evidence="2">Leaves</tissue>
    </source>
</reference>
<evidence type="ECO:0000313" key="3">
    <source>
        <dbReference type="Proteomes" id="UP000554482"/>
    </source>
</evidence>
<keyword evidence="1" id="KW-0812">Transmembrane</keyword>
<organism evidence="2 3">
    <name type="scientific">Thalictrum thalictroides</name>
    <name type="common">Rue-anemone</name>
    <name type="synonym">Anemone thalictroides</name>
    <dbReference type="NCBI Taxonomy" id="46969"/>
    <lineage>
        <taxon>Eukaryota</taxon>
        <taxon>Viridiplantae</taxon>
        <taxon>Streptophyta</taxon>
        <taxon>Embryophyta</taxon>
        <taxon>Tracheophyta</taxon>
        <taxon>Spermatophyta</taxon>
        <taxon>Magnoliopsida</taxon>
        <taxon>Ranunculales</taxon>
        <taxon>Ranunculaceae</taxon>
        <taxon>Thalictroideae</taxon>
        <taxon>Thalictrum</taxon>
    </lineage>
</organism>
<comment type="caution">
    <text evidence="2">The sequence shown here is derived from an EMBL/GenBank/DDBJ whole genome shotgun (WGS) entry which is preliminary data.</text>
</comment>
<gene>
    <name evidence="2" type="ORF">FRX31_025297</name>
</gene>
<dbReference type="AlphaFoldDB" id="A0A7J6VJ23"/>
<feature type="transmembrane region" description="Helical" evidence="1">
    <location>
        <begin position="12"/>
        <end position="29"/>
    </location>
</feature>